<protein>
    <submittedName>
        <fullName evidence="4">F-box/LRR-repeat protein At3g18150 isoform X1</fullName>
    </submittedName>
</protein>
<dbReference type="GeneID" id="108819923"/>
<dbReference type="SMART" id="SM00367">
    <property type="entry name" value="LRR_CC"/>
    <property type="match status" value="3"/>
</dbReference>
<dbReference type="Pfam" id="PF07723">
    <property type="entry name" value="LRR_2"/>
    <property type="match status" value="1"/>
</dbReference>
<dbReference type="PANTHER" id="PTHR32153">
    <property type="entry name" value="OJ000223_09.16 PROTEIN"/>
    <property type="match status" value="1"/>
</dbReference>
<dbReference type="InterPro" id="IPR001810">
    <property type="entry name" value="F-box_dom"/>
</dbReference>
<dbReference type="InterPro" id="IPR006553">
    <property type="entry name" value="Leu-rich_rpt_Cys-con_subtyp"/>
</dbReference>
<dbReference type="KEGG" id="rsz:108819923"/>
<dbReference type="CDD" id="cd22160">
    <property type="entry name" value="F-box_AtFBL13-like"/>
    <property type="match status" value="1"/>
</dbReference>
<dbReference type="InterPro" id="IPR032675">
    <property type="entry name" value="LRR_dom_sf"/>
</dbReference>
<reference evidence="3" key="1">
    <citation type="journal article" date="2019" name="Database">
        <title>The radish genome database (RadishGD): an integrated information resource for radish genomics.</title>
        <authorList>
            <person name="Yu H.J."/>
            <person name="Baek S."/>
            <person name="Lee Y.J."/>
            <person name="Cho A."/>
            <person name="Mun J.H."/>
        </authorList>
    </citation>
    <scope>NUCLEOTIDE SEQUENCE [LARGE SCALE GENOMIC DNA]</scope>
    <source>
        <strain evidence="3">cv. WK10039</strain>
    </source>
</reference>
<dbReference type="Proteomes" id="UP000504610">
    <property type="component" value="Chromosome 8"/>
</dbReference>
<evidence type="ECO:0000259" key="2">
    <source>
        <dbReference type="Pfam" id="PF24758"/>
    </source>
</evidence>
<reference evidence="4" key="2">
    <citation type="submission" date="2025-08" db="UniProtKB">
        <authorList>
            <consortium name="RefSeq"/>
        </authorList>
    </citation>
    <scope>IDENTIFICATION</scope>
    <source>
        <tissue evidence="4">Leaf</tissue>
    </source>
</reference>
<evidence type="ECO:0000313" key="3">
    <source>
        <dbReference type="Proteomes" id="UP000504610"/>
    </source>
</evidence>
<dbReference type="SUPFAM" id="SSF81383">
    <property type="entry name" value="F-box domain"/>
    <property type="match status" value="1"/>
</dbReference>
<keyword evidence="3" id="KW-1185">Reference proteome</keyword>
<dbReference type="Pfam" id="PF00646">
    <property type="entry name" value="F-box"/>
    <property type="match status" value="1"/>
</dbReference>
<dbReference type="InterPro" id="IPR044997">
    <property type="entry name" value="F-box_plant"/>
</dbReference>
<gene>
    <name evidence="4" type="primary">LOC108819923</name>
</gene>
<dbReference type="Gene3D" id="3.80.10.10">
    <property type="entry name" value="Ribonuclease Inhibitor"/>
    <property type="match status" value="1"/>
</dbReference>
<dbReference type="Gene3D" id="1.20.1280.50">
    <property type="match status" value="1"/>
</dbReference>
<dbReference type="OrthoDB" id="1939276at2759"/>
<dbReference type="InterPro" id="IPR013101">
    <property type="entry name" value="LRR_PRU1-like"/>
</dbReference>
<dbReference type="AlphaFoldDB" id="A0A9W3C8K7"/>
<feature type="domain" description="F-box" evidence="1">
    <location>
        <begin position="19"/>
        <end position="57"/>
    </location>
</feature>
<accession>A0A9W3C8K7</accession>
<dbReference type="InterPro" id="IPR036047">
    <property type="entry name" value="F-box-like_dom_sf"/>
</dbReference>
<dbReference type="SUPFAM" id="SSF52047">
    <property type="entry name" value="RNI-like"/>
    <property type="match status" value="1"/>
</dbReference>
<feature type="domain" description="F-box/LRR-repeat protein 15/At3g58940/PEG3-like LRR" evidence="2">
    <location>
        <begin position="102"/>
        <end position="223"/>
    </location>
</feature>
<dbReference type="Pfam" id="PF24758">
    <property type="entry name" value="LRR_At5g56370"/>
    <property type="match status" value="1"/>
</dbReference>
<evidence type="ECO:0000313" key="4">
    <source>
        <dbReference type="RefSeq" id="XP_056847814.1"/>
    </source>
</evidence>
<dbReference type="InterPro" id="IPR053781">
    <property type="entry name" value="F-box_AtFBL13-like"/>
</dbReference>
<name>A0A9W3C8K7_RAPSA</name>
<proteinExistence type="predicted"/>
<organism evidence="3 4">
    <name type="scientific">Raphanus sativus</name>
    <name type="common">Radish</name>
    <name type="synonym">Raphanus raphanistrum var. sativus</name>
    <dbReference type="NCBI Taxonomy" id="3726"/>
    <lineage>
        <taxon>Eukaryota</taxon>
        <taxon>Viridiplantae</taxon>
        <taxon>Streptophyta</taxon>
        <taxon>Embryophyta</taxon>
        <taxon>Tracheophyta</taxon>
        <taxon>Spermatophyta</taxon>
        <taxon>Magnoliopsida</taxon>
        <taxon>eudicotyledons</taxon>
        <taxon>Gunneridae</taxon>
        <taxon>Pentapetalae</taxon>
        <taxon>rosids</taxon>
        <taxon>malvids</taxon>
        <taxon>Brassicales</taxon>
        <taxon>Brassicaceae</taxon>
        <taxon>Brassiceae</taxon>
        <taxon>Raphanus</taxon>
    </lineage>
</organism>
<dbReference type="InterPro" id="IPR055411">
    <property type="entry name" value="LRR_FXL15/At3g58940/PEG3-like"/>
</dbReference>
<sequence>MSQIKMADDILIEGAEDLISNLPDVILQHILCFLPTTKESISTSLLSRRWRHVWCEIPSFSLDVDTLKTADSVNQTLTRYTAPKTKSFHLTVTSYEENIPYIDRWIKFAMSHDVEYLSLDLEFLEPYRLPDFFYNSFSFKQLNITLSSSQRIVPKCSTVSWTSLKKLSLSCCILSDESMAKILSGCPILENLSLNFLPLRNYCVYRLPDFSYSSSSIKQLSITLSSYHMIVPGCSTVSWTSLKKLSLSCCSLSEESMAKILSGCPVLEDLTLSNCDELKVIDLSKSLRLKTLEVNSGVTVGEPTQIVAPHIHFLRLLNPHYSSYTLVDVASLTEAELEISFFESHIKTDFLQLQVKVLEMLDKLQNAEKLTLGGNFIQIVSLAEIGGVPFPMLKVKSLTLDTKICQYVIPGIKRLLQNSLDLEKLTVHGKTSFHVPVQILYIYLELQGLNVNKWCRAKNRAAWAKLCKDAKLEHVVSLVELMLKNCTEKINKMVVLLDERYLTFKIEDLTATLSQHNNVTIVLFSHQIEIKLENDGLRRRDVVPKSSIPLGPDTWYTVA</sequence>
<dbReference type="RefSeq" id="XP_056847814.1">
    <property type="nucleotide sequence ID" value="XM_056991834.1"/>
</dbReference>
<evidence type="ECO:0000259" key="1">
    <source>
        <dbReference type="Pfam" id="PF00646"/>
    </source>
</evidence>